<dbReference type="RefSeq" id="WP_090659555.1">
    <property type="nucleotide sequence ID" value="NZ_FOXQ01000008.1"/>
</dbReference>
<dbReference type="OrthoDB" id="793529at2"/>
<dbReference type="Proteomes" id="UP000199031">
    <property type="component" value="Unassembled WGS sequence"/>
</dbReference>
<evidence type="ECO:0000313" key="2">
    <source>
        <dbReference type="Proteomes" id="UP000199031"/>
    </source>
</evidence>
<sequence>MKKIWLITLLSTALLTVAPTKQSHAIVWVVVKAAIKKVIKAMDLQVQRLQNKTIWLQNAQKTLENTLSKLKLDEISDWTQKQKEQYRQYYEELVKVKEIITYYQRIRDITRKQAAIVDAYKRSWSLIRQDRHFTAAEIAYMGNVYSGILDESMKNVEQISMVIKSFTTKISDGQRLELVNDAADRVDRNYDDLSRFNNQNMLLSLQRAKSISEVESVKKLYGLQ</sequence>
<reference evidence="1 2" key="1">
    <citation type="submission" date="2016-10" db="EMBL/GenBank/DDBJ databases">
        <authorList>
            <person name="de Groot N.N."/>
        </authorList>
    </citation>
    <scope>NUCLEOTIDE SEQUENCE [LARGE SCALE GENOMIC DNA]</scope>
    <source>
        <strain evidence="1 2">DSM 28286</strain>
    </source>
</reference>
<keyword evidence="2" id="KW-1185">Reference proteome</keyword>
<evidence type="ECO:0008006" key="3">
    <source>
        <dbReference type="Google" id="ProtNLM"/>
    </source>
</evidence>
<dbReference type="EMBL" id="FOXQ01000008">
    <property type="protein sequence ID" value="SFQ30447.1"/>
    <property type="molecule type" value="Genomic_DNA"/>
</dbReference>
<gene>
    <name evidence="1" type="ORF">SAMN05444277_108134</name>
</gene>
<dbReference type="AlphaFoldDB" id="A0A1I5XFL1"/>
<dbReference type="STRING" id="1465490.SAMN05444277_108134"/>
<organism evidence="1 2">
    <name type="scientific">Parafilimonas terrae</name>
    <dbReference type="NCBI Taxonomy" id="1465490"/>
    <lineage>
        <taxon>Bacteria</taxon>
        <taxon>Pseudomonadati</taxon>
        <taxon>Bacteroidota</taxon>
        <taxon>Chitinophagia</taxon>
        <taxon>Chitinophagales</taxon>
        <taxon>Chitinophagaceae</taxon>
        <taxon>Parafilimonas</taxon>
    </lineage>
</organism>
<accession>A0A1I5XFL1</accession>
<proteinExistence type="predicted"/>
<evidence type="ECO:0000313" key="1">
    <source>
        <dbReference type="EMBL" id="SFQ30447.1"/>
    </source>
</evidence>
<name>A0A1I5XFL1_9BACT</name>
<protein>
    <recommendedName>
        <fullName evidence="3">Conjugal transfer protein TraI</fullName>
    </recommendedName>
</protein>